<sequence>TSTQAEPKSDGKERLNRRLFAQSIRDQLRANLPWDDSRRPKLDDQSSEQFFSNEWTTAEPDHSLDTVADSFHQLPTEVTKPQGQKRRIANKGQESSSTYLQLIDETEPLISDLGMIPKSSKDCTLSGRATWPANWERRDVEAGFLYYPPDEEAPTELKTGGQVPRYLDDEGLYVGRSPYVVPSNIRRLENRIIQQATVDAAKKNVLTIQPKSADVLQADEEMLNQKKQLIQPWFGEDGKLALQPNPIRSIPSRFPLWDDQFNPIPDALKTDYIPPLSCENLRHYLASTQKYNELPYPKNATLGGRLRRAPGIGVLHGSSVHLLQVELHLLKFDFHPLYSWEHLYAQNLQEVVQAYENEVARDQVNACIQRIRALKRALQQINEKRQSSPENTMDSSVAAQLDKSIEEYGREIR</sequence>
<dbReference type="InterPro" id="IPR052434">
    <property type="entry name" value="Tectonic-like_complex_comp"/>
</dbReference>
<keyword evidence="1" id="KW-0175">Coiled coil</keyword>
<gene>
    <name evidence="3" type="ORF">P879_10069</name>
</gene>
<evidence type="ECO:0000256" key="1">
    <source>
        <dbReference type="SAM" id="Coils"/>
    </source>
</evidence>
<feature type="non-terminal residue" evidence="3">
    <location>
        <position position="413"/>
    </location>
</feature>
<protein>
    <recommendedName>
        <fullName evidence="2">DUF5523 domain-containing protein</fullName>
    </recommendedName>
</protein>
<dbReference type="GO" id="GO:1904491">
    <property type="term" value="P:protein localization to ciliary transition zone"/>
    <property type="evidence" value="ECO:0007669"/>
    <property type="project" value="TreeGrafter"/>
</dbReference>
<evidence type="ECO:0000313" key="4">
    <source>
        <dbReference type="Proteomes" id="UP000699462"/>
    </source>
</evidence>
<dbReference type="GO" id="GO:0035869">
    <property type="term" value="C:ciliary transition zone"/>
    <property type="evidence" value="ECO:0007669"/>
    <property type="project" value="TreeGrafter"/>
</dbReference>
<evidence type="ECO:0000313" key="3">
    <source>
        <dbReference type="EMBL" id="KAF8563415.1"/>
    </source>
</evidence>
<dbReference type="Proteomes" id="UP000699462">
    <property type="component" value="Unassembled WGS sequence"/>
</dbReference>
<comment type="caution">
    <text evidence="3">The sequence shown here is derived from an EMBL/GenBank/DDBJ whole genome shotgun (WGS) entry which is preliminary data.</text>
</comment>
<name>A0A8T0D6F0_9TREM</name>
<dbReference type="AlphaFoldDB" id="A0A8T0D6F0"/>
<dbReference type="GO" id="GO:1905515">
    <property type="term" value="P:non-motile cilium assembly"/>
    <property type="evidence" value="ECO:0007669"/>
    <property type="project" value="TreeGrafter"/>
</dbReference>
<feature type="coiled-coil region" evidence="1">
    <location>
        <begin position="345"/>
        <end position="384"/>
    </location>
</feature>
<feature type="domain" description="DUF5523" evidence="2">
    <location>
        <begin position="73"/>
        <end position="196"/>
    </location>
</feature>
<dbReference type="InterPro" id="IPR041510">
    <property type="entry name" value="DUF5523"/>
</dbReference>
<keyword evidence="4" id="KW-1185">Reference proteome</keyword>
<accession>A0A8T0D6F0</accession>
<dbReference type="PANTHER" id="PTHR20837">
    <property type="entry name" value="CENTROSOMAL PROTEIN-RELATED"/>
    <property type="match status" value="1"/>
</dbReference>
<dbReference type="PANTHER" id="PTHR20837:SF0">
    <property type="entry name" value="COILED-COIL AND C2 DOMAIN-CONTAINING PROTEIN 2A"/>
    <property type="match status" value="1"/>
</dbReference>
<evidence type="ECO:0000259" key="2">
    <source>
        <dbReference type="Pfam" id="PF17661"/>
    </source>
</evidence>
<proteinExistence type="predicted"/>
<dbReference type="EMBL" id="JTDF01011932">
    <property type="protein sequence ID" value="KAF8563415.1"/>
    <property type="molecule type" value="Genomic_DNA"/>
</dbReference>
<organism evidence="3 4">
    <name type="scientific">Paragonimus westermani</name>
    <dbReference type="NCBI Taxonomy" id="34504"/>
    <lineage>
        <taxon>Eukaryota</taxon>
        <taxon>Metazoa</taxon>
        <taxon>Spiralia</taxon>
        <taxon>Lophotrochozoa</taxon>
        <taxon>Platyhelminthes</taxon>
        <taxon>Trematoda</taxon>
        <taxon>Digenea</taxon>
        <taxon>Plagiorchiida</taxon>
        <taxon>Troglotremata</taxon>
        <taxon>Troglotrematidae</taxon>
        <taxon>Paragonimus</taxon>
    </lineage>
</organism>
<dbReference type="OrthoDB" id="6269126at2759"/>
<dbReference type="Pfam" id="PF17661">
    <property type="entry name" value="DUF5523"/>
    <property type="match status" value="1"/>
</dbReference>
<reference evidence="3 4" key="1">
    <citation type="submission" date="2019-07" db="EMBL/GenBank/DDBJ databases">
        <title>Annotation for the trematode Paragonimus westermani.</title>
        <authorList>
            <person name="Choi Y.-J."/>
        </authorList>
    </citation>
    <scope>NUCLEOTIDE SEQUENCE [LARGE SCALE GENOMIC DNA]</scope>
    <source>
        <strain evidence="3">180907_Pwestermani</strain>
    </source>
</reference>